<evidence type="ECO:0000313" key="2">
    <source>
        <dbReference type="EMBL" id="CAF2272168.1"/>
    </source>
</evidence>
<accession>A0A817ASE3</accession>
<dbReference type="AlphaFoldDB" id="A0A817ASE3"/>
<protein>
    <submittedName>
        <fullName evidence="2">Uncharacterized protein</fullName>
    </submittedName>
</protein>
<name>A0A817ASE3_9BILA</name>
<dbReference type="Gene3D" id="1.20.1070.10">
    <property type="entry name" value="Rhodopsin 7-helix transmembrane proteins"/>
    <property type="match status" value="1"/>
</dbReference>
<keyword evidence="1" id="KW-0812">Transmembrane</keyword>
<evidence type="ECO:0000313" key="3">
    <source>
        <dbReference type="Proteomes" id="UP000663887"/>
    </source>
</evidence>
<feature type="transmembrane region" description="Helical" evidence="1">
    <location>
        <begin position="88"/>
        <end position="110"/>
    </location>
</feature>
<gene>
    <name evidence="2" type="ORF">XDN619_LOCUS37198</name>
</gene>
<dbReference type="Proteomes" id="UP000663887">
    <property type="component" value="Unassembled WGS sequence"/>
</dbReference>
<feature type="transmembrane region" description="Helical" evidence="1">
    <location>
        <begin position="61"/>
        <end position="81"/>
    </location>
</feature>
<keyword evidence="1" id="KW-1133">Transmembrane helix</keyword>
<feature type="transmembrane region" description="Helical" evidence="1">
    <location>
        <begin position="183"/>
        <end position="203"/>
    </location>
</feature>
<proteinExistence type="predicted"/>
<dbReference type="EMBL" id="CAJNRG010019363">
    <property type="protein sequence ID" value="CAF2272168.1"/>
    <property type="molecule type" value="Genomic_DNA"/>
</dbReference>
<evidence type="ECO:0000256" key="1">
    <source>
        <dbReference type="SAM" id="Phobius"/>
    </source>
</evidence>
<organism evidence="2 3">
    <name type="scientific">Rotaria magnacalcarata</name>
    <dbReference type="NCBI Taxonomy" id="392030"/>
    <lineage>
        <taxon>Eukaryota</taxon>
        <taxon>Metazoa</taxon>
        <taxon>Spiralia</taxon>
        <taxon>Gnathifera</taxon>
        <taxon>Rotifera</taxon>
        <taxon>Eurotatoria</taxon>
        <taxon>Bdelloidea</taxon>
        <taxon>Philodinida</taxon>
        <taxon>Philodinidae</taxon>
        <taxon>Rotaria</taxon>
    </lineage>
</organism>
<reference evidence="2" key="1">
    <citation type="submission" date="2021-02" db="EMBL/GenBank/DDBJ databases">
        <authorList>
            <person name="Nowell W R."/>
        </authorList>
    </citation>
    <scope>NUCLEOTIDE SEQUENCE</scope>
</reference>
<sequence length="235" mass="26662">MSSLNNTNGIATALNAINWSSMMFTRFWCIRMFILGFIGHSLNMCVFTRPKLYLNPCARHFIALAITGYAVIFIILPIRLLQFGYSRSLFIAPVAMCKFLTYLFSCISSLNYYNLVSSDRFFCSSLCATVRTCSSIRVSNRLNPLEILTVSLTQIPMLNFYTISSQPTIRLGQHNLFQKLNGFSILVVWSLIPSSVMLVFGIFTSHHIKQSTRTVASERTIKIVDRNELNPLIVN</sequence>
<feature type="transmembrane region" description="Helical" evidence="1">
    <location>
        <begin position="28"/>
        <end position="49"/>
    </location>
</feature>
<comment type="caution">
    <text evidence="2">The sequence shown here is derived from an EMBL/GenBank/DDBJ whole genome shotgun (WGS) entry which is preliminary data.</text>
</comment>
<keyword evidence="1" id="KW-0472">Membrane</keyword>